<comment type="caution">
    <text evidence="2">The sequence shown here is derived from an EMBL/GenBank/DDBJ whole genome shotgun (WGS) entry which is preliminary data.</text>
</comment>
<proteinExistence type="inferred from homology"/>
<evidence type="ECO:0000313" key="2">
    <source>
        <dbReference type="EMBL" id="KAK4562449.1"/>
    </source>
</evidence>
<dbReference type="GO" id="GO:0016020">
    <property type="term" value="C:membrane"/>
    <property type="evidence" value="ECO:0007669"/>
    <property type="project" value="UniProtKB-SubCell"/>
</dbReference>
<dbReference type="Pfam" id="PF03134">
    <property type="entry name" value="TB2_DP1_HVA22"/>
    <property type="match status" value="1"/>
</dbReference>
<name>A0AAN7E4A4_QUERU</name>
<dbReference type="AlphaFoldDB" id="A0AAN7E4A4"/>
<comment type="similarity">
    <text evidence="1">Belongs to the DP1 family.</text>
</comment>
<organism evidence="2 3">
    <name type="scientific">Quercus rubra</name>
    <name type="common">Northern red oak</name>
    <name type="synonym">Quercus borealis</name>
    <dbReference type="NCBI Taxonomy" id="3512"/>
    <lineage>
        <taxon>Eukaryota</taxon>
        <taxon>Viridiplantae</taxon>
        <taxon>Streptophyta</taxon>
        <taxon>Embryophyta</taxon>
        <taxon>Tracheophyta</taxon>
        <taxon>Spermatophyta</taxon>
        <taxon>Magnoliopsida</taxon>
        <taxon>eudicotyledons</taxon>
        <taxon>Gunneridae</taxon>
        <taxon>Pentapetalae</taxon>
        <taxon>rosids</taxon>
        <taxon>fabids</taxon>
        <taxon>Fagales</taxon>
        <taxon>Fagaceae</taxon>
        <taxon>Quercus</taxon>
    </lineage>
</organism>
<dbReference type="PANTHER" id="PTHR12300">
    <property type="entry name" value="HVA22-LIKE PROTEINS"/>
    <property type="match status" value="1"/>
</dbReference>
<sequence>MMGSFLSRALLLVFGYAYPAYECFKTVEKNKPEIEQLLFWCQYWIIVAMLTVFERAGETFISWLPLYSEAKLGIFIYLWHPKTKGTSYVYNSFFRPYVAKHEGEIDRTLLELRVKAWDIAILYWQKAVSFGQTRFFEILQYVSSQSASWPKSDKIGEWFERRENRWQSVGGCYGGAWKLRFLLRIGDGRSLWVSVTVELGSSVSFKDRRWWQFVGG</sequence>
<evidence type="ECO:0000313" key="3">
    <source>
        <dbReference type="Proteomes" id="UP001324115"/>
    </source>
</evidence>
<dbReference type="InterPro" id="IPR004345">
    <property type="entry name" value="TB2_DP1_HVA22"/>
</dbReference>
<dbReference type="PANTHER" id="PTHR12300:SF117">
    <property type="entry name" value="LP05237P-RELATED"/>
    <property type="match status" value="1"/>
</dbReference>
<dbReference type="EMBL" id="JAXUIC010000011">
    <property type="protein sequence ID" value="KAK4562449.1"/>
    <property type="molecule type" value="Genomic_DNA"/>
</dbReference>
<reference evidence="2 3" key="1">
    <citation type="journal article" date="2023" name="G3 (Bethesda)">
        <title>A haplotype-resolved chromosome-scale genome for Quercus rubra L. provides insights into the genetics of adaptive traits for red oak species.</title>
        <authorList>
            <person name="Kapoor B."/>
            <person name="Jenkins J."/>
            <person name="Schmutz J."/>
            <person name="Zhebentyayeva T."/>
            <person name="Kuelheim C."/>
            <person name="Coggeshall M."/>
            <person name="Heim C."/>
            <person name="Lasky J.R."/>
            <person name="Leites L."/>
            <person name="Islam-Faridi N."/>
            <person name="Romero-Severson J."/>
            <person name="DeLeo V.L."/>
            <person name="Lucas S.M."/>
            <person name="Lazic D."/>
            <person name="Gailing O."/>
            <person name="Carlson J."/>
            <person name="Staton M."/>
        </authorList>
    </citation>
    <scope>NUCLEOTIDE SEQUENCE [LARGE SCALE GENOMIC DNA]</scope>
    <source>
        <strain evidence="2">Pseudo-F2</strain>
    </source>
</reference>
<gene>
    <name evidence="2" type="ORF">RGQ29_005084</name>
</gene>
<evidence type="ECO:0000256" key="1">
    <source>
        <dbReference type="RuleBase" id="RU362006"/>
    </source>
</evidence>
<protein>
    <recommendedName>
        <fullName evidence="1">HVA22-like protein</fullName>
    </recommendedName>
</protein>
<dbReference type="Proteomes" id="UP001324115">
    <property type="component" value="Unassembled WGS sequence"/>
</dbReference>
<accession>A0AAN7E4A4</accession>
<keyword evidence="3" id="KW-1185">Reference proteome</keyword>
<comment type="subcellular location">
    <subcellularLocation>
        <location evidence="1">Membrane</location>
        <topology evidence="1">Multi-pass membrane protein</topology>
    </subcellularLocation>
</comment>